<dbReference type="SMART" id="SM00220">
    <property type="entry name" value="S_TKc"/>
    <property type="match status" value="1"/>
</dbReference>
<dbReference type="Proteomes" id="UP000593562">
    <property type="component" value="Unassembled WGS sequence"/>
</dbReference>
<keyword evidence="5" id="KW-0808">Transferase</keyword>
<keyword evidence="11 15" id="KW-0067">ATP-binding</keyword>
<organism evidence="18 19">
    <name type="scientific">Tripterygium wilfordii</name>
    <name type="common">Thunder God vine</name>
    <dbReference type="NCBI Taxonomy" id="458696"/>
    <lineage>
        <taxon>Eukaryota</taxon>
        <taxon>Viridiplantae</taxon>
        <taxon>Streptophyta</taxon>
        <taxon>Embryophyta</taxon>
        <taxon>Tracheophyta</taxon>
        <taxon>Spermatophyta</taxon>
        <taxon>Magnoliopsida</taxon>
        <taxon>eudicotyledons</taxon>
        <taxon>Gunneridae</taxon>
        <taxon>Pentapetalae</taxon>
        <taxon>rosids</taxon>
        <taxon>fabids</taxon>
        <taxon>Celastrales</taxon>
        <taxon>Celastraceae</taxon>
        <taxon>Tripterygium</taxon>
    </lineage>
</organism>
<keyword evidence="3" id="KW-0597">Phosphoprotein</keyword>
<dbReference type="EMBL" id="JAAARO010000007">
    <property type="protein sequence ID" value="KAF5745505.1"/>
    <property type="molecule type" value="Genomic_DNA"/>
</dbReference>
<dbReference type="FunFam" id="1.10.510.10:FF:000146">
    <property type="entry name" value="LRR receptor-like serine/threonine-protein kinase IOS1"/>
    <property type="match status" value="1"/>
</dbReference>
<dbReference type="PROSITE" id="PS00108">
    <property type="entry name" value="PROTEIN_KINASE_ST"/>
    <property type="match status" value="1"/>
</dbReference>
<evidence type="ECO:0000256" key="8">
    <source>
        <dbReference type="ARBA" id="ARBA00022737"/>
    </source>
</evidence>
<dbReference type="InterPro" id="IPR001611">
    <property type="entry name" value="Leu-rich_rpt"/>
</dbReference>
<evidence type="ECO:0000256" key="16">
    <source>
        <dbReference type="SAM" id="Phobius"/>
    </source>
</evidence>
<evidence type="ECO:0000256" key="5">
    <source>
        <dbReference type="ARBA" id="ARBA00022679"/>
    </source>
</evidence>
<dbReference type="PANTHER" id="PTHR45631">
    <property type="entry name" value="OS07G0107800 PROTEIN-RELATED"/>
    <property type="match status" value="1"/>
</dbReference>
<keyword evidence="8" id="KW-0677">Repeat</keyword>
<evidence type="ECO:0000256" key="7">
    <source>
        <dbReference type="ARBA" id="ARBA00022729"/>
    </source>
</evidence>
<evidence type="ECO:0000313" key="19">
    <source>
        <dbReference type="Proteomes" id="UP000593562"/>
    </source>
</evidence>
<dbReference type="Gene3D" id="1.10.510.10">
    <property type="entry name" value="Transferase(Phosphotransferase) domain 1"/>
    <property type="match status" value="1"/>
</dbReference>
<dbReference type="InterPro" id="IPR001245">
    <property type="entry name" value="Ser-Thr/Tyr_kinase_cat_dom"/>
</dbReference>
<accession>A0A7J7DGJ9</accession>
<dbReference type="Gene3D" id="3.80.10.10">
    <property type="entry name" value="Ribonuclease Inhibitor"/>
    <property type="match status" value="1"/>
</dbReference>
<evidence type="ECO:0000256" key="2">
    <source>
        <dbReference type="ARBA" id="ARBA00022527"/>
    </source>
</evidence>
<dbReference type="PROSITE" id="PS50011">
    <property type="entry name" value="PROTEIN_KINASE_DOM"/>
    <property type="match status" value="1"/>
</dbReference>
<evidence type="ECO:0000256" key="1">
    <source>
        <dbReference type="ARBA" id="ARBA00004167"/>
    </source>
</evidence>
<evidence type="ECO:0000256" key="9">
    <source>
        <dbReference type="ARBA" id="ARBA00022741"/>
    </source>
</evidence>
<evidence type="ECO:0000256" key="12">
    <source>
        <dbReference type="ARBA" id="ARBA00022989"/>
    </source>
</evidence>
<name>A0A7J7DGJ9_TRIWF</name>
<sequence length="593" mass="66083">MEFEEVAKAHPRQITITFHSIDYVTSPITLDYLKPQSLCPQNEPLRGNANFTIKTKDSDLLPFLNAYEVYYAFPLQQLPTNQDDIDAIVDVKQTYKITRDDWQGDPCVPRNFSWNDLNCSYDGVSPRIISLNLSSSKLNGNITSSFAKLTALHSLDLSYNNFIGSIPEVLASLPNLQILNLAGNNLNGPIPKGLAEKSKHGTLQLSLPESLELGQTNSDKGKRNFIIPVVTSIGALVLLIFIAIFWWVKRNQGQVTISKQEDALKPKNRQFTHSEVVRITTNFSKVIGEGGYGKVYLGTMRDDSQVAVKVLSSSSNQGYKEFQAEVQHLMLVYHRNLVSLVGYSDDRGNKALIYEYMCNGNLKQHLSVTNRDVLSWNMRLQIAIDAANGLEYLHNGCKPPIIHRDLKTANILLNESMQAKIADFGLSRSFATEKDSHVTTRPAGTPGYLDPEYQSTGNFNKKSDVYSFGIILLELITGQPVITRSHESSKHVLQWVNPLIERGDIQTIVDERLQGEFNTNVAWKALEIAMSCVPPAAIQRPDMSHVLVELKECLAVEMASGTAGKTENSMKRSNNSFQMTSLALDAEMVPSAR</sequence>
<dbReference type="PANTHER" id="PTHR45631:SF212">
    <property type="entry name" value="PROTEIN KINASE DOMAIN-CONTAINING PROTEIN"/>
    <property type="match status" value="1"/>
</dbReference>
<dbReference type="CDD" id="cd14066">
    <property type="entry name" value="STKc_IRAK"/>
    <property type="match status" value="1"/>
</dbReference>
<dbReference type="GO" id="GO:0005524">
    <property type="term" value="F:ATP binding"/>
    <property type="evidence" value="ECO:0007669"/>
    <property type="project" value="UniProtKB-UniRule"/>
</dbReference>
<dbReference type="InParanoid" id="A0A7J7DGJ9"/>
<dbReference type="PROSITE" id="PS00107">
    <property type="entry name" value="PROTEIN_KINASE_ATP"/>
    <property type="match status" value="1"/>
</dbReference>
<feature type="transmembrane region" description="Helical" evidence="16">
    <location>
        <begin position="225"/>
        <end position="248"/>
    </location>
</feature>
<evidence type="ECO:0000256" key="10">
    <source>
        <dbReference type="ARBA" id="ARBA00022777"/>
    </source>
</evidence>
<feature type="binding site" evidence="15">
    <location>
        <position position="309"/>
    </location>
    <ligand>
        <name>ATP</name>
        <dbReference type="ChEBI" id="CHEBI:30616"/>
    </ligand>
</feature>
<dbReference type="GO" id="GO:0004674">
    <property type="term" value="F:protein serine/threonine kinase activity"/>
    <property type="evidence" value="ECO:0007669"/>
    <property type="project" value="UniProtKB-KW"/>
</dbReference>
<dbReference type="InterPro" id="IPR000719">
    <property type="entry name" value="Prot_kinase_dom"/>
</dbReference>
<keyword evidence="10 18" id="KW-0418">Kinase</keyword>
<evidence type="ECO:0000256" key="14">
    <source>
        <dbReference type="ARBA" id="ARBA00023170"/>
    </source>
</evidence>
<keyword evidence="9 15" id="KW-0547">Nucleotide-binding</keyword>
<evidence type="ECO:0000256" key="6">
    <source>
        <dbReference type="ARBA" id="ARBA00022692"/>
    </source>
</evidence>
<evidence type="ECO:0000256" key="3">
    <source>
        <dbReference type="ARBA" id="ARBA00022553"/>
    </source>
</evidence>
<dbReference type="AlphaFoldDB" id="A0A7J7DGJ9"/>
<evidence type="ECO:0000259" key="17">
    <source>
        <dbReference type="PROSITE" id="PS50011"/>
    </source>
</evidence>
<dbReference type="Pfam" id="PF13855">
    <property type="entry name" value="LRR_8"/>
    <property type="match status" value="1"/>
</dbReference>
<dbReference type="InterPro" id="IPR032675">
    <property type="entry name" value="LRR_dom_sf"/>
</dbReference>
<dbReference type="GO" id="GO:0016020">
    <property type="term" value="C:membrane"/>
    <property type="evidence" value="ECO:0007669"/>
    <property type="project" value="UniProtKB-SubCell"/>
</dbReference>
<proteinExistence type="predicted"/>
<comment type="caution">
    <text evidence="18">The sequence shown here is derived from an EMBL/GenBank/DDBJ whole genome shotgun (WGS) entry which is preliminary data.</text>
</comment>
<keyword evidence="14" id="KW-0675">Receptor</keyword>
<evidence type="ECO:0000256" key="11">
    <source>
        <dbReference type="ARBA" id="ARBA00022840"/>
    </source>
</evidence>
<dbReference type="FunFam" id="3.80.10.10:FF:000129">
    <property type="entry name" value="Leucine-rich repeat receptor-like kinase"/>
    <property type="match status" value="1"/>
</dbReference>
<keyword evidence="13 16" id="KW-0472">Membrane</keyword>
<evidence type="ECO:0000256" key="15">
    <source>
        <dbReference type="PROSITE-ProRule" id="PRU10141"/>
    </source>
</evidence>
<dbReference type="Pfam" id="PF07714">
    <property type="entry name" value="PK_Tyr_Ser-Thr"/>
    <property type="match status" value="1"/>
</dbReference>
<dbReference type="InterPro" id="IPR008271">
    <property type="entry name" value="Ser/Thr_kinase_AS"/>
</dbReference>
<evidence type="ECO:0000313" key="18">
    <source>
        <dbReference type="EMBL" id="KAF5745505.1"/>
    </source>
</evidence>
<keyword evidence="4" id="KW-0433">Leucine-rich repeat</keyword>
<evidence type="ECO:0000256" key="13">
    <source>
        <dbReference type="ARBA" id="ARBA00023136"/>
    </source>
</evidence>
<gene>
    <name evidence="18" type="ORF">HS088_TW07G01094</name>
</gene>
<keyword evidence="12 16" id="KW-1133">Transmembrane helix</keyword>
<keyword evidence="6 16" id="KW-0812">Transmembrane</keyword>
<dbReference type="InterPro" id="IPR011009">
    <property type="entry name" value="Kinase-like_dom_sf"/>
</dbReference>
<feature type="domain" description="Protein kinase" evidence="17">
    <location>
        <begin position="281"/>
        <end position="554"/>
    </location>
</feature>
<dbReference type="SUPFAM" id="SSF56112">
    <property type="entry name" value="Protein kinase-like (PK-like)"/>
    <property type="match status" value="1"/>
</dbReference>
<keyword evidence="19" id="KW-1185">Reference proteome</keyword>
<dbReference type="Gene3D" id="3.30.200.20">
    <property type="entry name" value="Phosphorylase Kinase, domain 1"/>
    <property type="match status" value="1"/>
</dbReference>
<keyword evidence="7" id="KW-0732">Signal</keyword>
<comment type="subcellular location">
    <subcellularLocation>
        <location evidence="1">Membrane</location>
        <topology evidence="1">Single-pass membrane protein</topology>
    </subcellularLocation>
</comment>
<dbReference type="SUPFAM" id="SSF52058">
    <property type="entry name" value="L domain-like"/>
    <property type="match status" value="1"/>
</dbReference>
<dbReference type="FunFam" id="3.30.200.20:FF:000394">
    <property type="entry name" value="Leucine-rich repeat receptor-like protein kinase"/>
    <property type="match status" value="1"/>
</dbReference>
<keyword evidence="2" id="KW-0723">Serine/threonine-protein kinase</keyword>
<evidence type="ECO:0000256" key="4">
    <source>
        <dbReference type="ARBA" id="ARBA00022614"/>
    </source>
</evidence>
<dbReference type="InterPro" id="IPR017441">
    <property type="entry name" value="Protein_kinase_ATP_BS"/>
</dbReference>
<reference evidence="18 19" key="1">
    <citation type="journal article" date="2020" name="Nat. Commun.">
        <title>Genome of Tripterygium wilfordii and identification of cytochrome P450 involved in triptolide biosynthesis.</title>
        <authorList>
            <person name="Tu L."/>
            <person name="Su P."/>
            <person name="Zhang Z."/>
            <person name="Gao L."/>
            <person name="Wang J."/>
            <person name="Hu T."/>
            <person name="Zhou J."/>
            <person name="Zhang Y."/>
            <person name="Zhao Y."/>
            <person name="Liu Y."/>
            <person name="Song Y."/>
            <person name="Tong Y."/>
            <person name="Lu Y."/>
            <person name="Yang J."/>
            <person name="Xu C."/>
            <person name="Jia M."/>
            <person name="Peters R.J."/>
            <person name="Huang L."/>
            <person name="Gao W."/>
        </authorList>
    </citation>
    <scope>NUCLEOTIDE SEQUENCE [LARGE SCALE GENOMIC DNA]</scope>
    <source>
        <strain evidence="19">cv. XIE 37</strain>
        <tissue evidence="18">Leaf</tissue>
    </source>
</reference>
<protein>
    <submittedName>
        <fullName evidence="18">Putative Leucine-rich repeat transmembrane protein kinase protein</fullName>
    </submittedName>
</protein>